<evidence type="ECO:0000313" key="1">
    <source>
        <dbReference type="EMBL" id="OWJ77002.1"/>
    </source>
</evidence>
<evidence type="ECO:0000313" key="2">
    <source>
        <dbReference type="Proteomes" id="UP000196878"/>
    </source>
</evidence>
<sequence>MERNRSHSSEIQPEISPFRVISTPITPIFQSIGMMLQNFFISLLVTLGGALSGQDSGASWFFGLLLLPAPSQPLSQ</sequence>
<dbReference type="AlphaFoldDB" id="A0A212AA51"/>
<name>A0A212AA51_9RHOB</name>
<dbReference type="EMBL" id="NIPW01000024">
    <property type="protein sequence ID" value="OWJ77002.1"/>
    <property type="molecule type" value="Genomic_DNA"/>
</dbReference>
<protein>
    <submittedName>
        <fullName evidence="1">Uncharacterized protein</fullName>
    </submittedName>
</protein>
<dbReference type="Proteomes" id="UP000196878">
    <property type="component" value="Unassembled WGS sequence"/>
</dbReference>
<keyword evidence="2" id="KW-1185">Reference proteome</keyword>
<proteinExistence type="predicted"/>
<organism evidence="1 2">
    <name type="scientific">Haematobacter genomosp. 1</name>
    <dbReference type="NCBI Taxonomy" id="366618"/>
    <lineage>
        <taxon>Bacteria</taxon>
        <taxon>Pseudomonadati</taxon>
        <taxon>Pseudomonadota</taxon>
        <taxon>Alphaproteobacteria</taxon>
        <taxon>Rhodobacterales</taxon>
        <taxon>Paracoccaceae</taxon>
        <taxon>Haematobacter</taxon>
    </lineage>
</organism>
<gene>
    <name evidence="1" type="ORF">CDV49_12675</name>
</gene>
<comment type="caution">
    <text evidence="1">The sequence shown here is derived from an EMBL/GenBank/DDBJ whole genome shotgun (WGS) entry which is preliminary data.</text>
</comment>
<accession>A0A212AA51</accession>
<reference evidence="1 2" key="1">
    <citation type="submission" date="2016-12" db="EMBL/GenBank/DDBJ databases">
        <title>Comparison of Traditional DNA-DNA Hybridization with In Silico Genomic Analysis.</title>
        <authorList>
            <person name="Nicholson A.C."/>
            <person name="Humrighouse B.W."/>
            <person name="Graziano J."/>
            <person name="Lasker B."/>
            <person name="Whitney A.M."/>
            <person name="Mcquiston J.R."/>
        </authorList>
    </citation>
    <scope>NUCLEOTIDE SEQUENCE [LARGE SCALE GENOMIC DNA]</scope>
    <source>
        <strain evidence="1 2">H2240</strain>
    </source>
</reference>